<protein>
    <submittedName>
        <fullName evidence="1">Uncharacterized protein</fullName>
    </submittedName>
</protein>
<gene>
    <name evidence="1" type="ORF">XENOCAPTIV_015117</name>
</gene>
<organism evidence="1 2">
    <name type="scientific">Xenoophorus captivus</name>
    <dbReference type="NCBI Taxonomy" id="1517983"/>
    <lineage>
        <taxon>Eukaryota</taxon>
        <taxon>Metazoa</taxon>
        <taxon>Chordata</taxon>
        <taxon>Craniata</taxon>
        <taxon>Vertebrata</taxon>
        <taxon>Euteleostomi</taxon>
        <taxon>Actinopterygii</taxon>
        <taxon>Neopterygii</taxon>
        <taxon>Teleostei</taxon>
        <taxon>Neoteleostei</taxon>
        <taxon>Acanthomorphata</taxon>
        <taxon>Ovalentaria</taxon>
        <taxon>Atherinomorphae</taxon>
        <taxon>Cyprinodontiformes</taxon>
        <taxon>Goodeidae</taxon>
        <taxon>Xenoophorus</taxon>
    </lineage>
</organism>
<dbReference type="Proteomes" id="UP001434883">
    <property type="component" value="Unassembled WGS sequence"/>
</dbReference>
<keyword evidence="2" id="KW-1185">Reference proteome</keyword>
<feature type="non-terminal residue" evidence="1">
    <location>
        <position position="1"/>
    </location>
</feature>
<dbReference type="EMBL" id="JAHRIN010028337">
    <property type="protein sequence ID" value="MEQ2201615.1"/>
    <property type="molecule type" value="Genomic_DNA"/>
</dbReference>
<reference evidence="1 2" key="1">
    <citation type="submission" date="2021-06" db="EMBL/GenBank/DDBJ databases">
        <authorList>
            <person name="Palmer J.M."/>
        </authorList>
    </citation>
    <scope>NUCLEOTIDE SEQUENCE [LARGE SCALE GENOMIC DNA]</scope>
    <source>
        <strain evidence="1 2">XC_2019</strain>
        <tissue evidence="1">Muscle</tissue>
    </source>
</reference>
<comment type="caution">
    <text evidence="1">The sequence shown here is derived from an EMBL/GenBank/DDBJ whole genome shotgun (WGS) entry which is preliminary data.</text>
</comment>
<proteinExistence type="predicted"/>
<sequence>PVLSWQRRQPVPAAPCVDSVPQLIEYECIFHDRPLGGRGKRSVNRSEPVLSEQQKCYGKRNLCLLHFVCCVGAECACVGVQKDIKICSHSATLHAVVYLKCSTSQM</sequence>
<evidence type="ECO:0000313" key="2">
    <source>
        <dbReference type="Proteomes" id="UP001434883"/>
    </source>
</evidence>
<name>A0ABV0R0I4_9TELE</name>
<evidence type="ECO:0000313" key="1">
    <source>
        <dbReference type="EMBL" id="MEQ2201615.1"/>
    </source>
</evidence>
<accession>A0ABV0R0I4</accession>